<evidence type="ECO:0000313" key="3">
    <source>
        <dbReference type="Proteomes" id="UP001055439"/>
    </source>
</evidence>
<feature type="region of interest" description="Disordered" evidence="1">
    <location>
        <begin position="1"/>
        <end position="70"/>
    </location>
</feature>
<dbReference type="Proteomes" id="UP001055439">
    <property type="component" value="Chromosome 8"/>
</dbReference>
<evidence type="ECO:0000256" key="1">
    <source>
        <dbReference type="SAM" id="MobiDB-lite"/>
    </source>
</evidence>
<organism evidence="2 3">
    <name type="scientific">Musa troglodytarum</name>
    <name type="common">fe'i banana</name>
    <dbReference type="NCBI Taxonomy" id="320322"/>
    <lineage>
        <taxon>Eukaryota</taxon>
        <taxon>Viridiplantae</taxon>
        <taxon>Streptophyta</taxon>
        <taxon>Embryophyta</taxon>
        <taxon>Tracheophyta</taxon>
        <taxon>Spermatophyta</taxon>
        <taxon>Magnoliopsida</taxon>
        <taxon>Liliopsida</taxon>
        <taxon>Zingiberales</taxon>
        <taxon>Musaceae</taxon>
        <taxon>Musa</taxon>
    </lineage>
</organism>
<proteinExistence type="predicted"/>
<name>A0A9E7HJV1_9LILI</name>
<reference evidence="2" key="1">
    <citation type="submission" date="2022-05" db="EMBL/GenBank/DDBJ databases">
        <title>The Musa troglodytarum L. genome provides insights into the mechanism of non-climacteric behaviour and enrichment of carotenoids.</title>
        <authorList>
            <person name="Wang J."/>
        </authorList>
    </citation>
    <scope>NUCLEOTIDE SEQUENCE</scope>
    <source>
        <tissue evidence="2">Leaf</tissue>
    </source>
</reference>
<dbReference type="AlphaFoldDB" id="A0A9E7HJV1"/>
<evidence type="ECO:0000313" key="2">
    <source>
        <dbReference type="EMBL" id="URE31442.1"/>
    </source>
</evidence>
<keyword evidence="3" id="KW-1185">Reference proteome</keyword>
<protein>
    <submittedName>
        <fullName evidence="2">BRCA2, helical</fullName>
    </submittedName>
</protein>
<sequence length="296" mass="32054">MAATQEKPTPAHASDGVVGAKAGRAPRPVQEWVTAAVEKQASVPPAEAVSPLIAPVEDVQDPPAKPSSRGDDFLDLLSSFFLRRREPPLRTLARGVPGCAWMLSPSRGNETSDSNGAFDKLWKNLQIFCNVAETIMMEQLHKNFRWDMNREIAGTSLLDCVDVNSVQRSPEKCIDKFCSTGSHLTNGQLQKTLEHKLDSSDYGQSPVKFQTAGGRFITPAKGSTSLLATGMEAIVEDANLATPSSGSNILSSELNATQQPLLIAKEFAALKSTDDRLQVSFSDGDLRAFPDNQREV</sequence>
<feature type="non-terminal residue" evidence="2">
    <location>
        <position position="296"/>
    </location>
</feature>
<dbReference type="OrthoDB" id="272624at2759"/>
<dbReference type="EMBL" id="CP097510">
    <property type="protein sequence ID" value="URE31442.1"/>
    <property type="molecule type" value="Genomic_DNA"/>
</dbReference>
<accession>A0A9E7HJV1</accession>
<gene>
    <name evidence="2" type="ORF">MUK42_16424</name>
</gene>